<keyword evidence="2" id="KW-0805">Transcription regulation</keyword>
<feature type="compositionally biased region" description="Polar residues" evidence="6">
    <location>
        <begin position="190"/>
        <end position="214"/>
    </location>
</feature>
<dbReference type="InterPro" id="IPR047265">
    <property type="entry name" value="PIF1-like_bHLH"/>
</dbReference>
<dbReference type="CDD" id="cd11445">
    <property type="entry name" value="bHLH_AtPIF_like"/>
    <property type="match status" value="1"/>
</dbReference>
<evidence type="ECO:0000256" key="1">
    <source>
        <dbReference type="ARBA" id="ARBA00004123"/>
    </source>
</evidence>
<comment type="subcellular location">
    <subcellularLocation>
        <location evidence="1">Nucleus</location>
    </subcellularLocation>
</comment>
<evidence type="ECO:0000256" key="6">
    <source>
        <dbReference type="SAM" id="MobiDB-lite"/>
    </source>
</evidence>
<dbReference type="InterPro" id="IPR031066">
    <property type="entry name" value="bHLH_ALC-like_plant"/>
</dbReference>
<evidence type="ECO:0000256" key="4">
    <source>
        <dbReference type="ARBA" id="ARBA00023163"/>
    </source>
</evidence>
<dbReference type="SUPFAM" id="SSF47459">
    <property type="entry name" value="HLH, helix-loop-helix DNA-binding domain"/>
    <property type="match status" value="1"/>
</dbReference>
<sequence length="429" mass="47349">MNQRVPSWDLEDVNPNHDIYKLDYEVAELTWENGQLALHELGSRRVPTKSQPTTSWEQPRATETLEALVNQATLQPYCKTEVAVNDDEHVPWMHHHNATVYVDNLNEPPTITSDALVPSTNNRTGEKSAQPSINACCSTRVSSCSGNPSAFRDPPVARGGGVANEVHNCRDMSMSGTFVTCDLSAGDGRLTSTTSMGSPEHTSSGRDLSNSTFADHTASHRRTQRQTNAGNEKKTEKAKSSVLNKRRRTAANHNQSERRRRDNINQKLKTLQKLVPNSSKTDKASMLEEVIEHVKQLQLQLHSVNMMNMSPMMMSFAMQQQQLQLQKSMMNPMGIGMGMGMGMGIGTGMGGMDMNSIGTSTIPTRFHPSAFMPMPSWNNQTANIATMAGGPMSAFLAPRCQPPNMDSYSRMAALYQQMQNQPCGSFPKN</sequence>
<name>A0AAD8KF21_TARER</name>
<dbReference type="GO" id="GO:0003677">
    <property type="term" value="F:DNA binding"/>
    <property type="evidence" value="ECO:0007669"/>
    <property type="project" value="UniProtKB-KW"/>
</dbReference>
<dbReference type="PANTHER" id="PTHR45855:SF23">
    <property type="entry name" value="TRANSCRIPTION FACTOR MEE8-RELATED"/>
    <property type="match status" value="1"/>
</dbReference>
<dbReference type="InterPro" id="IPR011598">
    <property type="entry name" value="bHLH_dom"/>
</dbReference>
<dbReference type="GO" id="GO:0046983">
    <property type="term" value="F:protein dimerization activity"/>
    <property type="evidence" value="ECO:0007669"/>
    <property type="project" value="InterPro"/>
</dbReference>
<dbReference type="SMART" id="SM00353">
    <property type="entry name" value="HLH"/>
    <property type="match status" value="1"/>
</dbReference>
<proteinExistence type="predicted"/>
<dbReference type="Proteomes" id="UP001229421">
    <property type="component" value="Unassembled WGS sequence"/>
</dbReference>
<evidence type="ECO:0000259" key="7">
    <source>
        <dbReference type="PROSITE" id="PS50888"/>
    </source>
</evidence>
<dbReference type="PROSITE" id="PS50888">
    <property type="entry name" value="BHLH"/>
    <property type="match status" value="1"/>
</dbReference>
<evidence type="ECO:0000313" key="8">
    <source>
        <dbReference type="EMBL" id="KAK1420126.1"/>
    </source>
</evidence>
<dbReference type="Gene3D" id="4.10.280.10">
    <property type="entry name" value="Helix-loop-helix DNA-binding domain"/>
    <property type="match status" value="1"/>
</dbReference>
<gene>
    <name evidence="8" type="ORF">QVD17_21472</name>
</gene>
<evidence type="ECO:0000256" key="5">
    <source>
        <dbReference type="ARBA" id="ARBA00023242"/>
    </source>
</evidence>
<keyword evidence="5" id="KW-0539">Nucleus</keyword>
<feature type="domain" description="BHLH" evidence="7">
    <location>
        <begin position="248"/>
        <end position="297"/>
    </location>
</feature>
<dbReference type="InterPro" id="IPR036638">
    <property type="entry name" value="HLH_DNA-bd_sf"/>
</dbReference>
<organism evidence="8 9">
    <name type="scientific">Tagetes erecta</name>
    <name type="common">African marigold</name>
    <dbReference type="NCBI Taxonomy" id="13708"/>
    <lineage>
        <taxon>Eukaryota</taxon>
        <taxon>Viridiplantae</taxon>
        <taxon>Streptophyta</taxon>
        <taxon>Embryophyta</taxon>
        <taxon>Tracheophyta</taxon>
        <taxon>Spermatophyta</taxon>
        <taxon>Magnoliopsida</taxon>
        <taxon>eudicotyledons</taxon>
        <taxon>Gunneridae</taxon>
        <taxon>Pentapetalae</taxon>
        <taxon>asterids</taxon>
        <taxon>campanulids</taxon>
        <taxon>Asterales</taxon>
        <taxon>Asteraceae</taxon>
        <taxon>Asteroideae</taxon>
        <taxon>Heliantheae alliance</taxon>
        <taxon>Tageteae</taxon>
        <taxon>Tagetes</taxon>
    </lineage>
</organism>
<evidence type="ECO:0000256" key="2">
    <source>
        <dbReference type="ARBA" id="ARBA00023015"/>
    </source>
</evidence>
<feature type="compositionally biased region" description="Polar residues" evidence="6">
    <location>
        <begin position="265"/>
        <end position="279"/>
    </location>
</feature>
<protein>
    <recommendedName>
        <fullName evidence="7">BHLH domain-containing protein</fullName>
    </recommendedName>
</protein>
<dbReference type="GO" id="GO:0005634">
    <property type="term" value="C:nucleus"/>
    <property type="evidence" value="ECO:0007669"/>
    <property type="project" value="UniProtKB-SubCell"/>
</dbReference>
<dbReference type="EMBL" id="JAUHHV010000006">
    <property type="protein sequence ID" value="KAK1420126.1"/>
    <property type="molecule type" value="Genomic_DNA"/>
</dbReference>
<evidence type="ECO:0000256" key="3">
    <source>
        <dbReference type="ARBA" id="ARBA00023125"/>
    </source>
</evidence>
<dbReference type="AlphaFoldDB" id="A0AAD8KF21"/>
<accession>A0AAD8KF21</accession>
<evidence type="ECO:0000313" key="9">
    <source>
        <dbReference type="Proteomes" id="UP001229421"/>
    </source>
</evidence>
<feature type="region of interest" description="Disordered" evidence="6">
    <location>
        <begin position="190"/>
        <end position="281"/>
    </location>
</feature>
<keyword evidence="9" id="KW-1185">Reference proteome</keyword>
<dbReference type="PANTHER" id="PTHR45855">
    <property type="entry name" value="TRANSCRIPTION FACTOR PIF1-RELATED"/>
    <property type="match status" value="1"/>
</dbReference>
<reference evidence="8" key="1">
    <citation type="journal article" date="2023" name="bioRxiv">
        <title>Improved chromosome-level genome assembly for marigold (Tagetes erecta).</title>
        <authorList>
            <person name="Jiang F."/>
            <person name="Yuan L."/>
            <person name="Wang S."/>
            <person name="Wang H."/>
            <person name="Xu D."/>
            <person name="Wang A."/>
            <person name="Fan W."/>
        </authorList>
    </citation>
    <scope>NUCLEOTIDE SEQUENCE</scope>
    <source>
        <strain evidence="8">WSJ</strain>
        <tissue evidence="8">Leaf</tissue>
    </source>
</reference>
<keyword evidence="3" id="KW-0238">DNA-binding</keyword>
<keyword evidence="4" id="KW-0804">Transcription</keyword>
<dbReference type="Pfam" id="PF00010">
    <property type="entry name" value="HLH"/>
    <property type="match status" value="1"/>
</dbReference>
<comment type="caution">
    <text evidence="8">The sequence shown here is derived from an EMBL/GenBank/DDBJ whole genome shotgun (WGS) entry which is preliminary data.</text>
</comment>
<feature type="compositionally biased region" description="Basic and acidic residues" evidence="6">
    <location>
        <begin position="255"/>
        <end position="264"/>
    </location>
</feature>